<feature type="transmembrane region" description="Helical" evidence="8">
    <location>
        <begin position="73"/>
        <end position="95"/>
    </location>
</feature>
<feature type="transmembrane region" description="Helical" evidence="8">
    <location>
        <begin position="403"/>
        <end position="425"/>
    </location>
</feature>
<keyword evidence="6 7" id="KW-0472">Membrane</keyword>
<accession>A0ABR4F489</accession>
<evidence type="ECO:0000313" key="9">
    <source>
        <dbReference type="EMBL" id="KAL2289516.1"/>
    </source>
</evidence>
<feature type="transmembrane region" description="Helical" evidence="8">
    <location>
        <begin position="107"/>
        <end position="127"/>
    </location>
</feature>
<keyword evidence="5 8" id="KW-1133">Transmembrane helix</keyword>
<dbReference type="Pfam" id="PF02133">
    <property type="entry name" value="Transp_cyt_pur"/>
    <property type="match status" value="1"/>
</dbReference>
<dbReference type="InterPro" id="IPR026030">
    <property type="entry name" value="Pur-cyt_permease_Fcy2/21/22"/>
</dbReference>
<protein>
    <recommendedName>
        <fullName evidence="11">NCS1 nucleoside transporter</fullName>
    </recommendedName>
</protein>
<keyword evidence="3 7" id="KW-0813">Transport</keyword>
<sequence>MPLAYDEEKKLDCVASRPADSGSESVGSGGSGMLDRLLSLEATMDSKLGIESQAIQRMRPEDKRPQPWHEQATMALLWAGATMNVSCLSTGFLGWEFGLDLSQTVSITIFGTLLGASVAGWCATLGPGTGLRQMSIARYSFGWYPSKILAALNVISQIGWSAVGSITAGSALSAVSDGKLSSIVGIVIIAVCSSALNFCGLRAILEYQKYAWAVFFVLFMIMYGEMAPRSDIATKSTLTGNDKAGAVLSLLAIVYGSSVSWATIAADYYVQHPINTSKAKVFTLTTMGIGISTCIGMVLGCCVGSAMGADQELADVYEGQGVGFLIQTMLFPRGFAKFVLVVLVLAGIGMNCINLYSSALSVQQFARPLARIPRFVWTVVLFGITLGIAAGGRESLNAYLQNFLSLLGYWATSFFVILWCEHYMFRKGSCDNYDLEAWNDPSKLPLGLAALVAFLIGVVGWVLGMVQTWFTGPIGQLLGSAGGDLANELTFVLTLVFFIPLRWLELKYIGR</sequence>
<dbReference type="EMBL" id="JBAWTH010000012">
    <property type="protein sequence ID" value="KAL2289516.1"/>
    <property type="molecule type" value="Genomic_DNA"/>
</dbReference>
<dbReference type="PANTHER" id="PTHR31806">
    <property type="entry name" value="PURINE-CYTOSINE PERMEASE FCY2-RELATED"/>
    <property type="match status" value="1"/>
</dbReference>
<dbReference type="PIRSF" id="PIRSF002744">
    <property type="entry name" value="Pur-cyt_permease"/>
    <property type="match status" value="1"/>
</dbReference>
<feature type="transmembrane region" description="Helical" evidence="8">
    <location>
        <begin position="210"/>
        <end position="226"/>
    </location>
</feature>
<evidence type="ECO:0000256" key="4">
    <source>
        <dbReference type="ARBA" id="ARBA00022692"/>
    </source>
</evidence>
<reference evidence="9 10" key="1">
    <citation type="submission" date="2024-03" db="EMBL/GenBank/DDBJ databases">
        <title>A high-quality draft genome sequence of Diaporthe vaccinii, a causative agent of upright dieback and viscid rot disease in cranberry plants.</title>
        <authorList>
            <person name="Sarrasin M."/>
            <person name="Lang B.F."/>
            <person name="Burger G."/>
        </authorList>
    </citation>
    <scope>NUCLEOTIDE SEQUENCE [LARGE SCALE GENOMIC DNA]</scope>
    <source>
        <strain evidence="9 10">IS7</strain>
    </source>
</reference>
<evidence type="ECO:0000256" key="2">
    <source>
        <dbReference type="ARBA" id="ARBA00008974"/>
    </source>
</evidence>
<feature type="transmembrane region" description="Helical" evidence="8">
    <location>
        <begin position="446"/>
        <end position="465"/>
    </location>
</feature>
<name>A0ABR4F489_9PEZI</name>
<dbReference type="InterPro" id="IPR001248">
    <property type="entry name" value="Pur-cyt_permease"/>
</dbReference>
<feature type="transmembrane region" description="Helical" evidence="8">
    <location>
        <begin position="148"/>
        <end position="168"/>
    </location>
</feature>
<comment type="similarity">
    <text evidence="2 7">Belongs to the purine-cytosine permease (2.A.39) family.</text>
</comment>
<feature type="transmembrane region" description="Helical" evidence="8">
    <location>
        <begin position="485"/>
        <end position="504"/>
    </location>
</feature>
<gene>
    <name evidence="9" type="ORF">FJTKL_01785</name>
</gene>
<comment type="caution">
    <text evidence="9">The sequence shown here is derived from an EMBL/GenBank/DDBJ whole genome shotgun (WGS) entry which is preliminary data.</text>
</comment>
<evidence type="ECO:0000256" key="6">
    <source>
        <dbReference type="ARBA" id="ARBA00023136"/>
    </source>
</evidence>
<feature type="transmembrane region" description="Helical" evidence="8">
    <location>
        <begin position="281"/>
        <end position="307"/>
    </location>
</feature>
<keyword evidence="10" id="KW-1185">Reference proteome</keyword>
<evidence type="ECO:0000256" key="5">
    <source>
        <dbReference type="ARBA" id="ARBA00022989"/>
    </source>
</evidence>
<evidence type="ECO:0000256" key="1">
    <source>
        <dbReference type="ARBA" id="ARBA00004141"/>
    </source>
</evidence>
<dbReference type="Gene3D" id="1.10.4160.10">
    <property type="entry name" value="Hydantoin permease"/>
    <property type="match status" value="1"/>
</dbReference>
<proteinExistence type="inferred from homology"/>
<evidence type="ECO:0000256" key="3">
    <source>
        <dbReference type="ARBA" id="ARBA00022448"/>
    </source>
</evidence>
<feature type="transmembrane region" description="Helical" evidence="8">
    <location>
        <begin position="246"/>
        <end position="269"/>
    </location>
</feature>
<dbReference type="PANTHER" id="PTHR31806:SF7">
    <property type="entry name" value="TRANSPORTER, PUTATIVE (AFU_ORTHOLOGUE AFUA_2G04690)-RELATED"/>
    <property type="match status" value="1"/>
</dbReference>
<feature type="transmembrane region" description="Helical" evidence="8">
    <location>
        <begin position="372"/>
        <end position="391"/>
    </location>
</feature>
<comment type="subcellular location">
    <subcellularLocation>
        <location evidence="1">Membrane</location>
        <topology evidence="1">Multi-pass membrane protein</topology>
    </subcellularLocation>
</comment>
<evidence type="ECO:0008006" key="11">
    <source>
        <dbReference type="Google" id="ProtNLM"/>
    </source>
</evidence>
<dbReference type="Proteomes" id="UP001600888">
    <property type="component" value="Unassembled WGS sequence"/>
</dbReference>
<feature type="transmembrane region" description="Helical" evidence="8">
    <location>
        <begin position="338"/>
        <end position="360"/>
    </location>
</feature>
<evidence type="ECO:0000256" key="8">
    <source>
        <dbReference type="SAM" id="Phobius"/>
    </source>
</evidence>
<feature type="transmembrane region" description="Helical" evidence="8">
    <location>
        <begin position="180"/>
        <end position="198"/>
    </location>
</feature>
<evidence type="ECO:0000256" key="7">
    <source>
        <dbReference type="PIRNR" id="PIRNR002744"/>
    </source>
</evidence>
<keyword evidence="4 8" id="KW-0812">Transmembrane</keyword>
<organism evidence="9 10">
    <name type="scientific">Diaporthe vaccinii</name>
    <dbReference type="NCBI Taxonomy" id="105482"/>
    <lineage>
        <taxon>Eukaryota</taxon>
        <taxon>Fungi</taxon>
        <taxon>Dikarya</taxon>
        <taxon>Ascomycota</taxon>
        <taxon>Pezizomycotina</taxon>
        <taxon>Sordariomycetes</taxon>
        <taxon>Sordariomycetidae</taxon>
        <taxon>Diaporthales</taxon>
        <taxon>Diaporthaceae</taxon>
        <taxon>Diaporthe</taxon>
        <taxon>Diaporthe eres species complex</taxon>
    </lineage>
</organism>
<evidence type="ECO:0000313" key="10">
    <source>
        <dbReference type="Proteomes" id="UP001600888"/>
    </source>
</evidence>